<dbReference type="AlphaFoldDB" id="X1KWH2"/>
<feature type="domain" description="NAD(P)-binding" evidence="1">
    <location>
        <begin position="6"/>
        <end position="317"/>
    </location>
</feature>
<dbReference type="EMBL" id="BARV01000405">
    <property type="protein sequence ID" value="GAH97965.1"/>
    <property type="molecule type" value="Genomic_DNA"/>
</dbReference>
<dbReference type="Pfam" id="PF16363">
    <property type="entry name" value="GDP_Man_Dehyd"/>
    <property type="match status" value="1"/>
</dbReference>
<dbReference type="PANTHER" id="PTHR43000">
    <property type="entry name" value="DTDP-D-GLUCOSE 4,6-DEHYDRATASE-RELATED"/>
    <property type="match status" value="1"/>
</dbReference>
<dbReference type="InterPro" id="IPR036291">
    <property type="entry name" value="NAD(P)-bd_dom_sf"/>
</dbReference>
<organism evidence="2">
    <name type="scientific">marine sediment metagenome</name>
    <dbReference type="NCBI Taxonomy" id="412755"/>
    <lineage>
        <taxon>unclassified sequences</taxon>
        <taxon>metagenomes</taxon>
        <taxon>ecological metagenomes</taxon>
    </lineage>
</organism>
<name>X1KWH2_9ZZZZ</name>
<evidence type="ECO:0000259" key="1">
    <source>
        <dbReference type="Pfam" id="PF16363"/>
    </source>
</evidence>
<sequence length="330" mass="37928">MCKRILITGGAGFVGHHCIEHLLKNTDWKIVVLDSLNYAGNMNRITDIEVFHPNRVKFIWHDLRAPISTTIHKLIGKLDYLIHFAAQSHVDRSLEDSIPFVTSNVVGTANLLEYLKHYQQECKTLIFSTDEVFGPAPEGVYFKENDRHKPSNPYAAAKSGEEMISFSFAHAFNLPISIVRSMNIVGERQHPEKFVPKTIKSILNNEKVILHGIGKEDLSLRCWIHARNVADGLLFLLDRAEKEEFYHIVGEEKTVLEIADWVCEVIKKRTLKDDEIEFLDYHSARPGHDKRYALSGEKMANMGWKPPVDLEQSLKKTVRWSFKNPKWLNI</sequence>
<gene>
    <name evidence="2" type="ORF">S06H3_01581</name>
</gene>
<comment type="caution">
    <text evidence="2">The sequence shown here is derived from an EMBL/GenBank/DDBJ whole genome shotgun (WGS) entry which is preliminary data.</text>
</comment>
<dbReference type="Gene3D" id="3.90.25.10">
    <property type="entry name" value="UDP-galactose 4-epimerase, domain 1"/>
    <property type="match status" value="1"/>
</dbReference>
<evidence type="ECO:0000313" key="2">
    <source>
        <dbReference type="EMBL" id="GAH97965.1"/>
    </source>
</evidence>
<dbReference type="InterPro" id="IPR016040">
    <property type="entry name" value="NAD(P)-bd_dom"/>
</dbReference>
<dbReference type="SUPFAM" id="SSF51735">
    <property type="entry name" value="NAD(P)-binding Rossmann-fold domains"/>
    <property type="match status" value="1"/>
</dbReference>
<protein>
    <recommendedName>
        <fullName evidence="1">NAD(P)-binding domain-containing protein</fullName>
    </recommendedName>
</protein>
<dbReference type="Gene3D" id="3.40.50.720">
    <property type="entry name" value="NAD(P)-binding Rossmann-like Domain"/>
    <property type="match status" value="1"/>
</dbReference>
<reference evidence="2" key="1">
    <citation type="journal article" date="2014" name="Front. Microbiol.">
        <title>High frequency of phylogenetically diverse reductive dehalogenase-homologous genes in deep subseafloor sedimentary metagenomes.</title>
        <authorList>
            <person name="Kawai M."/>
            <person name="Futagami T."/>
            <person name="Toyoda A."/>
            <person name="Takaki Y."/>
            <person name="Nishi S."/>
            <person name="Hori S."/>
            <person name="Arai W."/>
            <person name="Tsubouchi T."/>
            <person name="Morono Y."/>
            <person name="Uchiyama I."/>
            <person name="Ito T."/>
            <person name="Fujiyama A."/>
            <person name="Inagaki F."/>
            <person name="Takami H."/>
        </authorList>
    </citation>
    <scope>NUCLEOTIDE SEQUENCE</scope>
    <source>
        <strain evidence="2">Expedition CK06-06</strain>
    </source>
</reference>
<accession>X1KWH2</accession>
<proteinExistence type="predicted"/>